<dbReference type="Gene3D" id="3.40.1180.10">
    <property type="entry name" value="Decaprenyl diphosphate synthase-like"/>
    <property type="match status" value="1"/>
</dbReference>
<dbReference type="CDD" id="cd00475">
    <property type="entry name" value="Cis_IPPS"/>
    <property type="match status" value="1"/>
</dbReference>
<keyword evidence="1" id="KW-0808">Transferase</keyword>
<dbReference type="EMBL" id="JAINVB010000001">
    <property type="protein sequence ID" value="MCK0086670.1"/>
    <property type="molecule type" value="Genomic_DNA"/>
</dbReference>
<dbReference type="AlphaFoldDB" id="A0AAW5F4T7"/>
<dbReference type="Proteomes" id="UP001203136">
    <property type="component" value="Unassembled WGS sequence"/>
</dbReference>
<dbReference type="PANTHER" id="PTHR10291">
    <property type="entry name" value="DEHYDRODOLICHYL DIPHOSPHATE SYNTHASE FAMILY MEMBER"/>
    <property type="match status" value="1"/>
</dbReference>
<name>A0AAW5F4T7_CLOSY</name>
<gene>
    <name evidence="3" type="ORF">K5I21_12440</name>
</gene>
<dbReference type="InterPro" id="IPR036424">
    <property type="entry name" value="UPP_synth-like_sf"/>
</dbReference>
<proteinExistence type="inferred from homology"/>
<accession>A0AAW5F4T7</accession>
<dbReference type="GO" id="GO:0016094">
    <property type="term" value="P:polyprenol biosynthetic process"/>
    <property type="evidence" value="ECO:0007669"/>
    <property type="project" value="TreeGrafter"/>
</dbReference>
<comment type="caution">
    <text evidence="3">The sequence shown here is derived from an EMBL/GenBank/DDBJ whole genome shotgun (WGS) entry which is preliminary data.</text>
</comment>
<dbReference type="GO" id="GO:0045547">
    <property type="term" value="F:ditrans,polycis-polyprenyl diphosphate synthase [(2E,6E)-farnesyl diphosphate specific] activity"/>
    <property type="evidence" value="ECO:0007669"/>
    <property type="project" value="TreeGrafter"/>
</dbReference>
<dbReference type="PANTHER" id="PTHR10291:SF43">
    <property type="entry name" value="DEHYDRODOLICHYL DIPHOSPHATE SYNTHASE COMPLEX SUBUNIT DHDDS"/>
    <property type="match status" value="1"/>
</dbReference>
<organism evidence="3 4">
    <name type="scientific">Clostridium symbiosum</name>
    <name type="common">Bacteroides symbiosus</name>
    <dbReference type="NCBI Taxonomy" id="1512"/>
    <lineage>
        <taxon>Bacteria</taxon>
        <taxon>Bacillati</taxon>
        <taxon>Bacillota</taxon>
        <taxon>Clostridia</taxon>
        <taxon>Lachnospirales</taxon>
        <taxon>Lachnospiraceae</taxon>
        <taxon>Otoolea</taxon>
    </lineage>
</organism>
<dbReference type="InterPro" id="IPR001441">
    <property type="entry name" value="UPP_synth-like"/>
</dbReference>
<dbReference type="Pfam" id="PF01255">
    <property type="entry name" value="Prenyltransf"/>
    <property type="match status" value="1"/>
</dbReference>
<dbReference type="RefSeq" id="WP_003508305.1">
    <property type="nucleotide sequence ID" value="NZ_CABKPP010000003.1"/>
</dbReference>
<protein>
    <submittedName>
        <fullName evidence="3">Undecaprenyl diphosphate synthase family protein</fullName>
    </submittedName>
</protein>
<dbReference type="SUPFAM" id="SSF64005">
    <property type="entry name" value="Undecaprenyl diphosphate synthase"/>
    <property type="match status" value="1"/>
</dbReference>
<evidence type="ECO:0000313" key="4">
    <source>
        <dbReference type="Proteomes" id="UP001203136"/>
    </source>
</evidence>
<comment type="similarity">
    <text evidence="2">Belongs to the UPP synthase family. Z-FPP synthase subfamily.</text>
</comment>
<evidence type="ECO:0000256" key="2">
    <source>
        <dbReference type="ARBA" id="ARBA00038453"/>
    </source>
</evidence>
<evidence type="ECO:0000256" key="1">
    <source>
        <dbReference type="ARBA" id="ARBA00022679"/>
    </source>
</evidence>
<reference evidence="3" key="1">
    <citation type="journal article" date="2022" name="Cell Host Microbe">
        <title>Colonization of the live biotherapeutic product VE303 and modulation of the microbiota and metabolites in healthy volunteers.</title>
        <authorList>
            <person name="Dsouza M."/>
            <person name="Menon R."/>
            <person name="Crossette E."/>
            <person name="Bhattarai S.K."/>
            <person name="Schneider J."/>
            <person name="Kim Y.G."/>
            <person name="Reddy S."/>
            <person name="Caballero S."/>
            <person name="Felix C."/>
            <person name="Cornacchione L."/>
            <person name="Hendrickson J."/>
            <person name="Watson A.R."/>
            <person name="Minot S.S."/>
            <person name="Greenfield N."/>
            <person name="Schopf L."/>
            <person name="Szabady R."/>
            <person name="Patarroyo J."/>
            <person name="Smith W."/>
            <person name="Harrison P."/>
            <person name="Kuijper E.J."/>
            <person name="Kelly C.P."/>
            <person name="Olle B."/>
            <person name="Bobilev D."/>
            <person name="Silber J.L."/>
            <person name="Bucci V."/>
            <person name="Roberts B."/>
            <person name="Faith J."/>
            <person name="Norman J.M."/>
        </authorList>
    </citation>
    <scope>NUCLEOTIDE SEQUENCE</scope>
    <source>
        <strain evidence="3">VE303-04</strain>
    </source>
</reference>
<sequence length="207" mass="23395">MRIPEHVGIIPDGNRRWALQKGLNKEDGYERGISPGMSLFRTCQKLGIKEMSFYGFTADNTKRPSVQRLAFTKACVAAVKVLSEENASLLVVGNTDSAMFPKELLPYTTRRDFGKGGMKINFLVNYSWEWDLGLKNGMIGPKLGTADVSRVDLVIRWGGRRRLSGFLPVQSVYSDFYVVDDYWPDFSPRHVEEAISWYSRQDVTLGG</sequence>
<evidence type="ECO:0000313" key="3">
    <source>
        <dbReference type="EMBL" id="MCK0086670.1"/>
    </source>
</evidence>